<gene>
    <name evidence="1" type="ORF">SEMRO_31_G020520.1</name>
</gene>
<keyword evidence="2" id="KW-1185">Reference proteome</keyword>
<proteinExistence type="predicted"/>
<organism evidence="1 2">
    <name type="scientific">Seminavis robusta</name>
    <dbReference type="NCBI Taxonomy" id="568900"/>
    <lineage>
        <taxon>Eukaryota</taxon>
        <taxon>Sar</taxon>
        <taxon>Stramenopiles</taxon>
        <taxon>Ochrophyta</taxon>
        <taxon>Bacillariophyta</taxon>
        <taxon>Bacillariophyceae</taxon>
        <taxon>Bacillariophycidae</taxon>
        <taxon>Naviculales</taxon>
        <taxon>Naviculaceae</taxon>
        <taxon>Seminavis</taxon>
    </lineage>
</organism>
<accession>A0A9N8D851</accession>
<name>A0A9N8D851_9STRA</name>
<sequence length="182" mass="21017">MSDDPYHPKEFFNRELLCSIYFDEKDGSNKEMDELVTERLKPLSAKAMEALKVEVVKALQLGKDVTFCVTIGGKYFWDRDDFKGWVSNFLDHVSCKRIASSSNNAVVMMTDEDMAVTILLFGHNKLDMHIAKPPRTCRPIIKAKRKKQDEDDDDFEEDQYLSQQVQPLQKYARVAGKVRNCK</sequence>
<dbReference type="Proteomes" id="UP001153069">
    <property type="component" value="Unassembled WGS sequence"/>
</dbReference>
<dbReference type="AlphaFoldDB" id="A0A9N8D851"/>
<evidence type="ECO:0000313" key="1">
    <source>
        <dbReference type="EMBL" id="CAB9498112.1"/>
    </source>
</evidence>
<comment type="caution">
    <text evidence="1">The sequence shown here is derived from an EMBL/GenBank/DDBJ whole genome shotgun (WGS) entry which is preliminary data.</text>
</comment>
<evidence type="ECO:0000313" key="2">
    <source>
        <dbReference type="Proteomes" id="UP001153069"/>
    </source>
</evidence>
<dbReference type="EMBL" id="CAICTM010000031">
    <property type="protein sequence ID" value="CAB9498112.1"/>
    <property type="molecule type" value="Genomic_DNA"/>
</dbReference>
<protein>
    <submittedName>
        <fullName evidence="1">Uncharacterized protein</fullName>
    </submittedName>
</protein>
<reference evidence="1" key="1">
    <citation type="submission" date="2020-06" db="EMBL/GenBank/DDBJ databases">
        <authorList>
            <consortium name="Plant Systems Biology data submission"/>
        </authorList>
    </citation>
    <scope>NUCLEOTIDE SEQUENCE</scope>
    <source>
        <strain evidence="1">D6</strain>
    </source>
</reference>